<dbReference type="PROSITE" id="PS51253">
    <property type="entry name" value="HTH_CENPB"/>
    <property type="match status" value="1"/>
</dbReference>
<accession>A0A914W3G2</accession>
<name>A0A914W3G2_9BILA</name>
<dbReference type="Proteomes" id="UP000887566">
    <property type="component" value="Unplaced"/>
</dbReference>
<evidence type="ECO:0000259" key="3">
    <source>
        <dbReference type="PROSITE" id="PS51253"/>
    </source>
</evidence>
<organism evidence="4 5">
    <name type="scientific">Plectus sambesii</name>
    <dbReference type="NCBI Taxonomy" id="2011161"/>
    <lineage>
        <taxon>Eukaryota</taxon>
        <taxon>Metazoa</taxon>
        <taxon>Ecdysozoa</taxon>
        <taxon>Nematoda</taxon>
        <taxon>Chromadorea</taxon>
        <taxon>Plectida</taxon>
        <taxon>Plectina</taxon>
        <taxon>Plectoidea</taxon>
        <taxon>Plectidae</taxon>
        <taxon>Plectus</taxon>
    </lineage>
</organism>
<dbReference type="InterPro" id="IPR009057">
    <property type="entry name" value="Homeodomain-like_sf"/>
</dbReference>
<evidence type="ECO:0000256" key="1">
    <source>
        <dbReference type="ARBA" id="ARBA00004123"/>
    </source>
</evidence>
<dbReference type="GO" id="GO:0003677">
    <property type="term" value="F:DNA binding"/>
    <property type="evidence" value="ECO:0007669"/>
    <property type="project" value="UniProtKB-KW"/>
</dbReference>
<evidence type="ECO:0000256" key="2">
    <source>
        <dbReference type="ARBA" id="ARBA00023125"/>
    </source>
</evidence>
<proteinExistence type="predicted"/>
<dbReference type="PANTHER" id="PTHR19303">
    <property type="entry name" value="TRANSPOSON"/>
    <property type="match status" value="1"/>
</dbReference>
<evidence type="ECO:0000313" key="4">
    <source>
        <dbReference type="Proteomes" id="UP000887566"/>
    </source>
</evidence>
<comment type="subcellular location">
    <subcellularLocation>
        <location evidence="1">Nucleus</location>
    </subcellularLocation>
</comment>
<dbReference type="Gene3D" id="1.10.10.60">
    <property type="entry name" value="Homeodomain-like"/>
    <property type="match status" value="1"/>
</dbReference>
<dbReference type="AlphaFoldDB" id="A0A914W3G2"/>
<sequence length="146" mass="16892">MKSDLIDQGLIHWFTQQQTLFPTVPIDQGVLLEKAKEIAQLHYPDHLPHVNLSWIGRFKMRHGISSKVFHGEAGAVQPNSIADWCDTLLKRILESYKPKEIFNVDKLGLFWKLMPNRMLAFKNLKCSGGKKSKERLTFLLDESCHY</sequence>
<dbReference type="InterPro" id="IPR006600">
    <property type="entry name" value="HTH_CenpB_DNA-bd_dom"/>
</dbReference>
<dbReference type="Pfam" id="PF03221">
    <property type="entry name" value="HTH_Tnp_Tc5"/>
    <property type="match status" value="1"/>
</dbReference>
<feature type="domain" description="HTH CENPB-type" evidence="3">
    <location>
        <begin position="1"/>
        <end position="68"/>
    </location>
</feature>
<dbReference type="InterPro" id="IPR050863">
    <property type="entry name" value="CenT-Element_Derived"/>
</dbReference>
<reference evidence="5" key="1">
    <citation type="submission" date="2022-11" db="UniProtKB">
        <authorList>
            <consortium name="WormBaseParasite"/>
        </authorList>
    </citation>
    <scope>IDENTIFICATION</scope>
</reference>
<dbReference type="SUPFAM" id="SSF46689">
    <property type="entry name" value="Homeodomain-like"/>
    <property type="match status" value="1"/>
</dbReference>
<protein>
    <submittedName>
        <fullName evidence="5">HTH CENPB-type domain-containing protein</fullName>
    </submittedName>
</protein>
<dbReference type="WBParaSite" id="PSAMB.scaffold2977size20270.g19805.t1">
    <property type="protein sequence ID" value="PSAMB.scaffold2977size20270.g19805.t1"/>
    <property type="gene ID" value="PSAMB.scaffold2977size20270.g19805"/>
</dbReference>
<keyword evidence="2" id="KW-0238">DNA-binding</keyword>
<keyword evidence="4" id="KW-1185">Reference proteome</keyword>
<dbReference type="GO" id="GO:0005634">
    <property type="term" value="C:nucleus"/>
    <property type="evidence" value="ECO:0007669"/>
    <property type="project" value="UniProtKB-SubCell"/>
</dbReference>
<dbReference type="PANTHER" id="PTHR19303:SF73">
    <property type="entry name" value="PROTEIN PDC2"/>
    <property type="match status" value="1"/>
</dbReference>
<evidence type="ECO:0000313" key="5">
    <source>
        <dbReference type="WBParaSite" id="PSAMB.scaffold2977size20270.g19805.t1"/>
    </source>
</evidence>